<comment type="caution">
    <text evidence="2">The sequence shown here is derived from an EMBL/GenBank/DDBJ whole genome shotgun (WGS) entry which is preliminary data.</text>
</comment>
<proteinExistence type="predicted"/>
<protein>
    <submittedName>
        <fullName evidence="2">Uncharacterized protein</fullName>
    </submittedName>
</protein>
<dbReference type="EMBL" id="JXTC01000188">
    <property type="protein sequence ID" value="PON82831.1"/>
    <property type="molecule type" value="Genomic_DNA"/>
</dbReference>
<feature type="region of interest" description="Disordered" evidence="1">
    <location>
        <begin position="1"/>
        <end position="29"/>
    </location>
</feature>
<organism evidence="2 3">
    <name type="scientific">Trema orientale</name>
    <name type="common">Charcoal tree</name>
    <name type="synonym">Celtis orientalis</name>
    <dbReference type="NCBI Taxonomy" id="63057"/>
    <lineage>
        <taxon>Eukaryota</taxon>
        <taxon>Viridiplantae</taxon>
        <taxon>Streptophyta</taxon>
        <taxon>Embryophyta</taxon>
        <taxon>Tracheophyta</taxon>
        <taxon>Spermatophyta</taxon>
        <taxon>Magnoliopsida</taxon>
        <taxon>eudicotyledons</taxon>
        <taxon>Gunneridae</taxon>
        <taxon>Pentapetalae</taxon>
        <taxon>rosids</taxon>
        <taxon>fabids</taxon>
        <taxon>Rosales</taxon>
        <taxon>Cannabaceae</taxon>
        <taxon>Trema</taxon>
    </lineage>
</organism>
<reference evidence="3" key="1">
    <citation type="submission" date="2016-06" db="EMBL/GenBank/DDBJ databases">
        <title>Parallel loss of symbiosis genes in relatives of nitrogen-fixing non-legume Parasponia.</title>
        <authorList>
            <person name="Van Velzen R."/>
            <person name="Holmer R."/>
            <person name="Bu F."/>
            <person name="Rutten L."/>
            <person name="Van Zeijl A."/>
            <person name="Liu W."/>
            <person name="Santuari L."/>
            <person name="Cao Q."/>
            <person name="Sharma T."/>
            <person name="Shen D."/>
            <person name="Roswanjaya Y."/>
            <person name="Wardhani T."/>
            <person name="Kalhor M.S."/>
            <person name="Jansen J."/>
            <person name="Van den Hoogen J."/>
            <person name="Gungor B."/>
            <person name="Hartog M."/>
            <person name="Hontelez J."/>
            <person name="Verver J."/>
            <person name="Yang W.-C."/>
            <person name="Schijlen E."/>
            <person name="Repin R."/>
            <person name="Schilthuizen M."/>
            <person name="Schranz E."/>
            <person name="Heidstra R."/>
            <person name="Miyata K."/>
            <person name="Fedorova E."/>
            <person name="Kohlen W."/>
            <person name="Bisseling T."/>
            <person name="Smit S."/>
            <person name="Geurts R."/>
        </authorList>
    </citation>
    <scope>NUCLEOTIDE SEQUENCE [LARGE SCALE GENOMIC DNA]</scope>
    <source>
        <strain evidence="3">cv. RG33-2</strain>
    </source>
</reference>
<keyword evidence="3" id="KW-1185">Reference proteome</keyword>
<dbReference type="InParanoid" id="A0A2P5EBA7"/>
<name>A0A2P5EBA7_TREOI</name>
<dbReference type="AlphaFoldDB" id="A0A2P5EBA7"/>
<gene>
    <name evidence="2" type="ORF">TorRG33x02_214050</name>
</gene>
<evidence type="ECO:0000313" key="2">
    <source>
        <dbReference type="EMBL" id="PON82831.1"/>
    </source>
</evidence>
<evidence type="ECO:0000313" key="3">
    <source>
        <dbReference type="Proteomes" id="UP000237000"/>
    </source>
</evidence>
<dbReference type="Proteomes" id="UP000237000">
    <property type="component" value="Unassembled WGS sequence"/>
</dbReference>
<dbReference type="OrthoDB" id="10387137at2759"/>
<accession>A0A2P5EBA7</accession>
<evidence type="ECO:0000256" key="1">
    <source>
        <dbReference type="SAM" id="MobiDB-lite"/>
    </source>
</evidence>
<sequence>MESKKTPRSKNSERKKKPMEGTSLVPHPTTNLEEAQLILPKEEWLNKKRLNFCAKFEVIEDILAKLRKSPKQREIFKKGCFEHLLDYKIKTFQTQLIVNIILRQTSNSRSDEL</sequence>